<feature type="transmembrane region" description="Helical" evidence="16">
    <location>
        <begin position="16"/>
        <end position="34"/>
    </location>
</feature>
<evidence type="ECO:0000313" key="19">
    <source>
        <dbReference type="EMBL" id="CAG6768703.1"/>
    </source>
</evidence>
<dbReference type="Pfam" id="PF00652">
    <property type="entry name" value="Ricin_B_lectin"/>
    <property type="match status" value="1"/>
</dbReference>
<evidence type="ECO:0000256" key="17">
    <source>
        <dbReference type="SAM" id="MobiDB-lite"/>
    </source>
</evidence>
<feature type="region of interest" description="Disordered" evidence="17">
    <location>
        <begin position="650"/>
        <end position="674"/>
    </location>
</feature>
<dbReference type="SMART" id="SM00458">
    <property type="entry name" value="RICIN"/>
    <property type="match status" value="1"/>
</dbReference>
<dbReference type="GO" id="GO:0046872">
    <property type="term" value="F:metal ion binding"/>
    <property type="evidence" value="ECO:0007669"/>
    <property type="project" value="UniProtKB-KW"/>
</dbReference>
<proteinExistence type="inferred from homology"/>
<keyword evidence="15 16" id="KW-0464">Manganese</keyword>
<comment type="subcellular location">
    <subcellularLocation>
        <location evidence="2 16">Golgi apparatus membrane</location>
        <topology evidence="2 16">Single-pass type II membrane protein</topology>
    </subcellularLocation>
</comment>
<dbReference type="Gene3D" id="2.80.10.50">
    <property type="match status" value="1"/>
</dbReference>
<keyword evidence="13 16" id="KW-0472">Membrane</keyword>
<keyword evidence="8" id="KW-0479">Metal-binding</keyword>
<dbReference type="InterPro" id="IPR029044">
    <property type="entry name" value="Nucleotide-diphossugar_trans"/>
</dbReference>
<evidence type="ECO:0000256" key="9">
    <source>
        <dbReference type="ARBA" id="ARBA00022734"/>
    </source>
</evidence>
<dbReference type="AlphaFoldDB" id="A0A8D9EW82"/>
<dbReference type="InterPro" id="IPR000772">
    <property type="entry name" value="Ricin_B_lectin"/>
</dbReference>
<dbReference type="GO" id="GO:0000139">
    <property type="term" value="C:Golgi membrane"/>
    <property type="evidence" value="ECO:0007669"/>
    <property type="project" value="UniProtKB-SubCell"/>
</dbReference>
<keyword evidence="5 16" id="KW-0328">Glycosyltransferase</keyword>
<protein>
    <recommendedName>
        <fullName evidence="16">Polypeptide N-acetylgalactosaminyltransferase</fullName>
        <ecNumber evidence="16">2.4.1.-</ecNumber>
    </recommendedName>
    <alternativeName>
        <fullName evidence="16">Protein-UDP acetylgalactosaminyltransferase</fullName>
    </alternativeName>
</protein>
<comment type="cofactor">
    <cofactor evidence="1 16">
        <name>Mn(2+)</name>
        <dbReference type="ChEBI" id="CHEBI:29035"/>
    </cofactor>
</comment>
<evidence type="ECO:0000256" key="14">
    <source>
        <dbReference type="ARBA" id="ARBA00023157"/>
    </source>
</evidence>
<accession>A0A8D9EW82</accession>
<dbReference type="GO" id="GO:0004653">
    <property type="term" value="F:polypeptide N-acetylgalactosaminyltransferase activity"/>
    <property type="evidence" value="ECO:0007669"/>
    <property type="project" value="UniProtKB-ARBA"/>
</dbReference>
<dbReference type="EC" id="2.4.1.-" evidence="16"/>
<keyword evidence="12 16" id="KW-0333">Golgi apparatus</keyword>
<keyword evidence="11 16" id="KW-1133">Transmembrane helix</keyword>
<dbReference type="GO" id="GO:0006493">
    <property type="term" value="P:protein O-linked glycosylation"/>
    <property type="evidence" value="ECO:0007669"/>
    <property type="project" value="TreeGrafter"/>
</dbReference>
<evidence type="ECO:0000256" key="4">
    <source>
        <dbReference type="ARBA" id="ARBA00005680"/>
    </source>
</evidence>
<evidence type="ECO:0000256" key="5">
    <source>
        <dbReference type="ARBA" id="ARBA00022676"/>
    </source>
</evidence>
<evidence type="ECO:0000256" key="15">
    <source>
        <dbReference type="ARBA" id="ARBA00023211"/>
    </source>
</evidence>
<comment type="pathway">
    <text evidence="3 16">Protein modification; protein glycosylation.</text>
</comment>
<evidence type="ECO:0000256" key="7">
    <source>
        <dbReference type="ARBA" id="ARBA00022692"/>
    </source>
</evidence>
<evidence type="ECO:0000256" key="3">
    <source>
        <dbReference type="ARBA" id="ARBA00004922"/>
    </source>
</evidence>
<keyword evidence="14 16" id="KW-1015">Disulfide bond</keyword>
<organism evidence="19">
    <name type="scientific">Cacopsylla melanoneura</name>
    <dbReference type="NCBI Taxonomy" id="428564"/>
    <lineage>
        <taxon>Eukaryota</taxon>
        <taxon>Metazoa</taxon>
        <taxon>Ecdysozoa</taxon>
        <taxon>Arthropoda</taxon>
        <taxon>Hexapoda</taxon>
        <taxon>Insecta</taxon>
        <taxon>Pterygota</taxon>
        <taxon>Neoptera</taxon>
        <taxon>Paraneoptera</taxon>
        <taxon>Hemiptera</taxon>
        <taxon>Sternorrhyncha</taxon>
        <taxon>Psylloidea</taxon>
        <taxon>Psyllidae</taxon>
        <taxon>Psyllinae</taxon>
        <taxon>Cacopsylla</taxon>
    </lineage>
</organism>
<dbReference type="Gene3D" id="3.90.550.10">
    <property type="entry name" value="Spore Coat Polysaccharide Biosynthesis Protein SpsA, Chain A"/>
    <property type="match status" value="1"/>
</dbReference>
<dbReference type="GO" id="GO:0030246">
    <property type="term" value="F:carbohydrate binding"/>
    <property type="evidence" value="ECO:0007669"/>
    <property type="project" value="UniProtKB-KW"/>
</dbReference>
<sequence>MLRFKPFLPFGRRKNLIVKVLLVLAFLTYILLSFKKIEFDSIKRAISRIDPLKKPYGANFGKEKAIRNTRIPKTFPPNLNLKQELEFILSKSDVHFVVSDSELSVTDREARYEGLIKEDQDKIIPGLGEHGREAKLPELSQDDIKKVVLITAFNKILSDHVSYTRKIPDARFPECHELKYDKDLPSISVIIIFTNEAWSPLIRTILSVLMRTPEHLLKEIVLIDDASDKYELQGKLDYFIRTRLPSKVRLIRLKERSGLIRARLAGAESAKGDVLMFLDSHCEVGTDWSQPLLQRIKNKRNAIVLPIIDVVDDFTMKYSYPVNSYTFQVGGFSWSGHYTWINIPDAETRINSNPTDPVPSPTMAGGLFAVDKQYFFDIGSYDREMEVWGGENLEISFRVWMCGGSLETLPCSRIGHIFRAHHPYTFPGNKDTHGINTARLVEIWMDDYKRLFYAHRKDLVKQDIGDLTERQALRKNLHCKNFKWYLHNVYPQKFIPDEHSYKYGQVGTVTHNLCLDTMNQDEENNIGISLYECQYPSMNQVKMTAQDLCWDTLGKNENSNLQLSLFACQYPSLNQMFALSVKNEIRREEVCAELDPQTKLIRFYSCHGGSNQKWEYKNSQIKHILSDSCLTSELNSDDFVQGVKCDENDPKQKWQWENKPPPVYKRSHHGGDSL</sequence>
<dbReference type="CDD" id="cd02510">
    <property type="entry name" value="pp-GalNAc-T"/>
    <property type="match status" value="1"/>
</dbReference>
<keyword evidence="10" id="KW-0735">Signal-anchor</keyword>
<evidence type="ECO:0000256" key="1">
    <source>
        <dbReference type="ARBA" id="ARBA00001936"/>
    </source>
</evidence>
<dbReference type="EMBL" id="HBUF01577164">
    <property type="protein sequence ID" value="CAG6768703.1"/>
    <property type="molecule type" value="Transcribed_RNA"/>
</dbReference>
<dbReference type="SUPFAM" id="SSF53448">
    <property type="entry name" value="Nucleotide-diphospho-sugar transferases"/>
    <property type="match status" value="1"/>
</dbReference>
<dbReference type="UniPathway" id="UPA00378"/>
<evidence type="ECO:0000256" key="8">
    <source>
        <dbReference type="ARBA" id="ARBA00022723"/>
    </source>
</evidence>
<evidence type="ECO:0000256" key="2">
    <source>
        <dbReference type="ARBA" id="ARBA00004323"/>
    </source>
</evidence>
<reference evidence="19" key="1">
    <citation type="submission" date="2021-05" db="EMBL/GenBank/DDBJ databases">
        <authorList>
            <person name="Alioto T."/>
            <person name="Alioto T."/>
            <person name="Gomez Garrido J."/>
        </authorList>
    </citation>
    <scope>NUCLEOTIDE SEQUENCE</scope>
</reference>
<dbReference type="InterPro" id="IPR035992">
    <property type="entry name" value="Ricin_B-like_lectins"/>
</dbReference>
<evidence type="ECO:0000256" key="10">
    <source>
        <dbReference type="ARBA" id="ARBA00022968"/>
    </source>
</evidence>
<evidence type="ECO:0000256" key="12">
    <source>
        <dbReference type="ARBA" id="ARBA00023034"/>
    </source>
</evidence>
<feature type="domain" description="Ricin B lectin" evidence="18">
    <location>
        <begin position="535"/>
        <end position="657"/>
    </location>
</feature>
<dbReference type="PROSITE" id="PS50231">
    <property type="entry name" value="RICIN_B_LECTIN"/>
    <property type="match status" value="1"/>
</dbReference>
<evidence type="ECO:0000256" key="11">
    <source>
        <dbReference type="ARBA" id="ARBA00022989"/>
    </source>
</evidence>
<keyword evidence="9 16" id="KW-0430">Lectin</keyword>
<comment type="similarity">
    <text evidence="4 16">Belongs to the glycosyltransferase 2 family. GalNAc-T subfamily.</text>
</comment>
<keyword evidence="6 16" id="KW-0808">Transferase</keyword>
<dbReference type="FunFam" id="3.90.550.10:FF:000021">
    <property type="entry name" value="Polypeptide N-acetylgalactosaminyltransferase"/>
    <property type="match status" value="1"/>
</dbReference>
<dbReference type="PANTHER" id="PTHR11675:SF43">
    <property type="entry name" value="POLYPEPTIDE N-ACETYLGALACTOSAMINYLTRANSFERASE 1"/>
    <property type="match status" value="1"/>
</dbReference>
<evidence type="ECO:0000256" key="13">
    <source>
        <dbReference type="ARBA" id="ARBA00023136"/>
    </source>
</evidence>
<dbReference type="InterPro" id="IPR045885">
    <property type="entry name" value="GalNAc-T"/>
</dbReference>
<keyword evidence="7 16" id="KW-0812">Transmembrane</keyword>
<evidence type="ECO:0000256" key="6">
    <source>
        <dbReference type="ARBA" id="ARBA00022679"/>
    </source>
</evidence>
<evidence type="ECO:0000259" key="18">
    <source>
        <dbReference type="SMART" id="SM00458"/>
    </source>
</evidence>
<dbReference type="Pfam" id="PF00535">
    <property type="entry name" value="Glycos_transf_2"/>
    <property type="match status" value="1"/>
</dbReference>
<evidence type="ECO:0000256" key="16">
    <source>
        <dbReference type="RuleBase" id="RU361242"/>
    </source>
</evidence>
<dbReference type="InterPro" id="IPR001173">
    <property type="entry name" value="Glyco_trans_2-like"/>
</dbReference>
<name>A0A8D9EW82_9HEMI</name>
<dbReference type="PANTHER" id="PTHR11675">
    <property type="entry name" value="N-ACETYLGALACTOSAMINYLTRANSFERASE"/>
    <property type="match status" value="1"/>
</dbReference>
<dbReference type="SUPFAM" id="SSF50370">
    <property type="entry name" value="Ricin B-like lectins"/>
    <property type="match status" value="2"/>
</dbReference>